<evidence type="ECO:0000259" key="7">
    <source>
        <dbReference type="Pfam" id="PF01061"/>
    </source>
</evidence>
<keyword evidence="4 6" id="KW-0472">Membrane</keyword>
<feature type="transmembrane region" description="Helical" evidence="6">
    <location>
        <begin position="96"/>
        <end position="123"/>
    </location>
</feature>
<feature type="transmembrane region" description="Helical" evidence="6">
    <location>
        <begin position="33"/>
        <end position="51"/>
    </location>
</feature>
<dbReference type="RefSeq" id="WP_306072696.1">
    <property type="nucleotide sequence ID" value="NZ_CP120988.1"/>
</dbReference>
<accession>A0ABY9II09</accession>
<keyword evidence="9" id="KW-1185">Reference proteome</keyword>
<feature type="transmembrane region" description="Helical" evidence="6">
    <location>
        <begin position="233"/>
        <end position="252"/>
    </location>
</feature>
<evidence type="ECO:0000256" key="2">
    <source>
        <dbReference type="ARBA" id="ARBA00022692"/>
    </source>
</evidence>
<evidence type="ECO:0000256" key="6">
    <source>
        <dbReference type="SAM" id="Phobius"/>
    </source>
</evidence>
<keyword evidence="2 6" id="KW-0812">Transmembrane</keyword>
<feature type="transmembrane region" description="Helical" evidence="6">
    <location>
        <begin position="182"/>
        <end position="200"/>
    </location>
</feature>
<proteinExistence type="predicted"/>
<name>A0ABY9II09_9ACTN</name>
<dbReference type="InterPro" id="IPR000412">
    <property type="entry name" value="ABC_2_transport"/>
</dbReference>
<dbReference type="PIRSF" id="PIRSF006648">
    <property type="entry name" value="DrrB"/>
    <property type="match status" value="1"/>
</dbReference>
<dbReference type="EMBL" id="CP120988">
    <property type="protein sequence ID" value="WLQ54104.1"/>
    <property type="molecule type" value="Genomic_DNA"/>
</dbReference>
<gene>
    <name evidence="8" type="ORF">P8A19_00980</name>
</gene>
<dbReference type="InterPro" id="IPR013525">
    <property type="entry name" value="ABC2_TM"/>
</dbReference>
<evidence type="ECO:0000313" key="9">
    <source>
        <dbReference type="Proteomes" id="UP001235744"/>
    </source>
</evidence>
<keyword evidence="5" id="KW-0046">Antibiotic resistance</keyword>
<dbReference type="PANTHER" id="PTHR43229">
    <property type="entry name" value="NODULATION PROTEIN J"/>
    <property type="match status" value="1"/>
</dbReference>
<evidence type="ECO:0000313" key="8">
    <source>
        <dbReference type="EMBL" id="WLQ54104.1"/>
    </source>
</evidence>
<dbReference type="Proteomes" id="UP001235744">
    <property type="component" value="Chromosome"/>
</dbReference>
<evidence type="ECO:0000256" key="5">
    <source>
        <dbReference type="ARBA" id="ARBA00023251"/>
    </source>
</evidence>
<feature type="transmembrane region" description="Helical" evidence="6">
    <location>
        <begin position="143"/>
        <end position="170"/>
    </location>
</feature>
<evidence type="ECO:0000256" key="3">
    <source>
        <dbReference type="ARBA" id="ARBA00022989"/>
    </source>
</evidence>
<keyword evidence="3 6" id="KW-1133">Transmembrane helix</keyword>
<reference evidence="8 9" key="1">
    <citation type="submission" date="2023-03" db="EMBL/GenBank/DDBJ databases">
        <title>Isolation and description of six Streptomyces strains from soil environments, able to metabolize different microbial glucans.</title>
        <authorList>
            <person name="Widen T."/>
            <person name="Larsbrink J."/>
        </authorList>
    </citation>
    <scope>NUCLEOTIDE SEQUENCE [LARGE SCALE GENOMIC DNA]</scope>
    <source>
        <strain evidence="8 9">Alt2</strain>
    </source>
</reference>
<organism evidence="8 9">
    <name type="scientific">Streptomyces poriferorum</name>
    <dbReference type="NCBI Taxonomy" id="2798799"/>
    <lineage>
        <taxon>Bacteria</taxon>
        <taxon>Bacillati</taxon>
        <taxon>Actinomycetota</taxon>
        <taxon>Actinomycetes</taxon>
        <taxon>Kitasatosporales</taxon>
        <taxon>Streptomycetaceae</taxon>
        <taxon>Streptomyces</taxon>
    </lineage>
</organism>
<sequence length="268" mass="28896">MTALQRAPRRRLMPGFGAGFEFQIVAMRGQADTYFSLITAPFFALVFMSIMEYSGRTDLNSHAVIAPMLITMWTAALSFSGEMISEDRENGRLESLIAAPMSFAMLLFGRLCACMLLALPSFLMSYLAAGSVFGYWLSFEQPLLFASALVLTAAATAATATALSAVFVIAPGARIVQNTLSFPVYLLGGVLVPVSQYPGWLEGLTRIVYLSWGADLLRAATTPGAELENTICYLVMLGLLGATAFALGRLFIGRFLQRARALGALAKE</sequence>
<feature type="domain" description="ABC-2 type transporter transmembrane" evidence="7">
    <location>
        <begin position="32"/>
        <end position="220"/>
    </location>
</feature>
<protein>
    <submittedName>
        <fullName evidence="8">ABC transporter permease</fullName>
    </submittedName>
</protein>
<evidence type="ECO:0000256" key="1">
    <source>
        <dbReference type="ARBA" id="ARBA00004141"/>
    </source>
</evidence>
<evidence type="ECO:0000256" key="4">
    <source>
        <dbReference type="ARBA" id="ARBA00023136"/>
    </source>
</evidence>
<comment type="subcellular location">
    <subcellularLocation>
        <location evidence="1">Membrane</location>
        <topology evidence="1">Multi-pass membrane protein</topology>
    </subcellularLocation>
</comment>
<dbReference type="PANTHER" id="PTHR43229:SF2">
    <property type="entry name" value="NODULATION PROTEIN J"/>
    <property type="match status" value="1"/>
</dbReference>
<dbReference type="InterPro" id="IPR051784">
    <property type="entry name" value="Nod_factor_ABC_transporter"/>
</dbReference>
<feature type="transmembrane region" description="Helical" evidence="6">
    <location>
        <begin position="63"/>
        <end position="84"/>
    </location>
</feature>
<dbReference type="Pfam" id="PF01061">
    <property type="entry name" value="ABC2_membrane"/>
    <property type="match status" value="1"/>
</dbReference>